<dbReference type="AlphaFoldDB" id="A0A1Q9EMN8"/>
<name>A0A1Q9EMN8_SYMMI</name>
<gene>
    <name evidence="2" type="ORF">AK812_SmicGene7848</name>
</gene>
<dbReference type="EMBL" id="LSRX01000113">
    <property type="protein sequence ID" value="OLQ08621.1"/>
    <property type="molecule type" value="Genomic_DNA"/>
</dbReference>
<evidence type="ECO:0000313" key="2">
    <source>
        <dbReference type="EMBL" id="OLQ08621.1"/>
    </source>
</evidence>
<keyword evidence="3" id="KW-1185">Reference proteome</keyword>
<dbReference type="OrthoDB" id="10334115at2759"/>
<feature type="region of interest" description="Disordered" evidence="1">
    <location>
        <begin position="892"/>
        <end position="935"/>
    </location>
</feature>
<feature type="compositionally biased region" description="Acidic residues" evidence="1">
    <location>
        <begin position="920"/>
        <end position="935"/>
    </location>
</feature>
<organism evidence="2 3">
    <name type="scientific">Symbiodinium microadriaticum</name>
    <name type="common">Dinoflagellate</name>
    <name type="synonym">Zooxanthella microadriatica</name>
    <dbReference type="NCBI Taxonomy" id="2951"/>
    <lineage>
        <taxon>Eukaryota</taxon>
        <taxon>Sar</taxon>
        <taxon>Alveolata</taxon>
        <taxon>Dinophyceae</taxon>
        <taxon>Suessiales</taxon>
        <taxon>Symbiodiniaceae</taxon>
        <taxon>Symbiodinium</taxon>
    </lineage>
</organism>
<evidence type="ECO:0000313" key="3">
    <source>
        <dbReference type="Proteomes" id="UP000186817"/>
    </source>
</evidence>
<comment type="caution">
    <text evidence="2">The sequence shown here is derived from an EMBL/GenBank/DDBJ whole genome shotgun (WGS) entry which is preliminary data.</text>
</comment>
<accession>A0A1Q9EMN8</accession>
<proteinExistence type="predicted"/>
<dbReference type="Proteomes" id="UP000186817">
    <property type="component" value="Unassembled WGS sequence"/>
</dbReference>
<protein>
    <submittedName>
        <fullName evidence="2">Uncharacterized protein</fullName>
    </submittedName>
</protein>
<reference evidence="2 3" key="1">
    <citation type="submission" date="2016-02" db="EMBL/GenBank/DDBJ databases">
        <title>Genome analysis of coral dinoflagellate symbionts highlights evolutionary adaptations to a symbiotic lifestyle.</title>
        <authorList>
            <person name="Aranda M."/>
            <person name="Li Y."/>
            <person name="Liew Y.J."/>
            <person name="Baumgarten S."/>
            <person name="Simakov O."/>
            <person name="Wilson M."/>
            <person name="Piel J."/>
            <person name="Ashoor H."/>
            <person name="Bougouffa S."/>
            <person name="Bajic V.B."/>
            <person name="Ryu T."/>
            <person name="Ravasi T."/>
            <person name="Bayer T."/>
            <person name="Micklem G."/>
            <person name="Kim H."/>
            <person name="Bhak J."/>
            <person name="Lajeunesse T.C."/>
            <person name="Voolstra C.R."/>
        </authorList>
    </citation>
    <scope>NUCLEOTIDE SEQUENCE [LARGE SCALE GENOMIC DNA]</scope>
    <source>
        <strain evidence="2 3">CCMP2467</strain>
    </source>
</reference>
<sequence length="935" mass="103742">MEGKDEDPRKKKATENLGVLFIDPLGCVGRPNLLHYKTIQEIELQREIEETAKQISSQLVRSKGGLSEQCQDAVCNKLDQAARWKDRLKAAGKDEDPRKKKATENLGVLFIALLASSTKRLSDGESGNLVDGEFRSSLQAILESFDKLLGPNKAQKEEAKRKLTTPIEYQVHFKTTIEHLWEVRRDVETGTSVRKYFDLEPSWLDFVFYAPQFFLLYECCDYEHYHALGDFLYIAEHLDIANFLDAVYVGVDYFQYLVVAHLGDFVAHHDYFDSHYLMAHLGYFVAHLGNFDSDYLMACLDYLLGELFYKAERRDYLLGEFPYIAESFNVADSLAALQVGVDHAVCLPTMAHLDCLVAGLDDFHFDYLMDHLDYLMDRLDYLLVLDYLFVRKLAFLGVAGTLGTSFGSASFRIFEAICLGAESNYATVWDLLGDVQHNVTPSTTTTTMGEMCTATTWAMCTSTTTSTSSSASLVEGDLGDYSPDATVEEMQTLTLQELADQELLGGANQSGQLLMELHQQPADFAVVVEPPPNRPATVDWTHDLLHNLAQRVLDETIGAQRYGHPPTVRWGAHVAAAEFRDAGRMLMRLADMIVNSIDRPVDEPRTTPPSNEPMHCHYRDWSRRWRDMLWVVIRELIQHEDAEALAQQTRLRERDAHFRRMEELRELERFRTPVPPGPEPGLGVPVARRPTGAVGRKRTHAEVSEVTTTPASSSTAVPPRPKFRMPEPSVGMETVRPLRPQQTPDVRPRPPPPPPVHGPAVASRASSSWERPDNVAGPCAWNAPLRSLHPSGMNTTLVEMTSGSSLLSMGTGGHGGTSSVWDHHNNPGTPTIPPVPVLTACTPVTPFDDRGVPIPLTPTIPSAPVITSATPVTPFFEDEDVPDVGDVLEEICGGRSSTSTTSSTTSLVGWPSSSGRSGDEFEDAPDWGGSEDGEL</sequence>
<evidence type="ECO:0000256" key="1">
    <source>
        <dbReference type="SAM" id="MobiDB-lite"/>
    </source>
</evidence>
<feature type="compositionally biased region" description="Low complexity" evidence="1">
    <location>
        <begin position="704"/>
        <end position="717"/>
    </location>
</feature>
<feature type="region of interest" description="Disordered" evidence="1">
    <location>
        <begin position="671"/>
        <end position="772"/>
    </location>
</feature>
<feature type="compositionally biased region" description="Low complexity" evidence="1">
    <location>
        <begin position="896"/>
        <end position="906"/>
    </location>
</feature>